<gene>
    <name evidence="3" type="ORF">AS188_05220</name>
    <name evidence="4" type="ORF">KFL01_06080</name>
</gene>
<feature type="region of interest" description="Disordered" evidence="1">
    <location>
        <begin position="34"/>
        <end position="64"/>
    </location>
</feature>
<sequence>MYDNSRQRSAVLPLVLTTVGSVLVGMVARRVRQERAARDGVPGGRRAAARDRRLRSRRARGPVL</sequence>
<keyword evidence="6" id="KW-1185">Reference proteome</keyword>
<dbReference type="Proteomes" id="UP000057181">
    <property type="component" value="Chromosome"/>
</dbReference>
<feature type="compositionally biased region" description="Basic residues" evidence="1">
    <location>
        <begin position="52"/>
        <end position="64"/>
    </location>
</feature>
<protein>
    <submittedName>
        <fullName evidence="3">Uncharacterized protein</fullName>
    </submittedName>
</protein>
<reference evidence="4 6" key="2">
    <citation type="submission" date="2019-07" db="EMBL/GenBank/DDBJ databases">
        <title>Whole genome shotgun sequence of Kocuria flava NBRC 107626.</title>
        <authorList>
            <person name="Hosoyama A."/>
            <person name="Uohara A."/>
            <person name="Ohji S."/>
            <person name="Ichikawa N."/>
        </authorList>
    </citation>
    <scope>NUCLEOTIDE SEQUENCE [LARGE SCALE GENOMIC DNA]</scope>
    <source>
        <strain evidence="4 6">NBRC 107626</strain>
    </source>
</reference>
<dbReference type="Proteomes" id="UP000321155">
    <property type="component" value="Unassembled WGS sequence"/>
</dbReference>
<organism evidence="3 5">
    <name type="scientific">Kocuria flava</name>
    <dbReference type="NCBI Taxonomy" id="446860"/>
    <lineage>
        <taxon>Bacteria</taxon>
        <taxon>Bacillati</taxon>
        <taxon>Actinomycetota</taxon>
        <taxon>Actinomycetes</taxon>
        <taxon>Micrococcales</taxon>
        <taxon>Micrococcaceae</taxon>
        <taxon>Kocuria</taxon>
    </lineage>
</organism>
<name>A0A0U3H8M4_9MICC</name>
<dbReference type="STRING" id="446860.AS188_05220"/>
<evidence type="ECO:0000313" key="6">
    <source>
        <dbReference type="Proteomes" id="UP000321155"/>
    </source>
</evidence>
<evidence type="ECO:0000313" key="3">
    <source>
        <dbReference type="EMBL" id="ALU39253.1"/>
    </source>
</evidence>
<evidence type="ECO:0000313" key="4">
    <source>
        <dbReference type="EMBL" id="GEO91302.1"/>
    </source>
</evidence>
<dbReference type="EMBL" id="CP013254">
    <property type="protein sequence ID" value="ALU39253.1"/>
    <property type="molecule type" value="Genomic_DNA"/>
</dbReference>
<dbReference type="AlphaFoldDB" id="A0A0U3H8M4"/>
<feature type="transmembrane region" description="Helical" evidence="2">
    <location>
        <begin position="12"/>
        <end position="28"/>
    </location>
</feature>
<evidence type="ECO:0000256" key="1">
    <source>
        <dbReference type="SAM" id="MobiDB-lite"/>
    </source>
</evidence>
<reference evidence="3 5" key="1">
    <citation type="submission" date="2015-11" db="EMBL/GenBank/DDBJ databases">
        <title>Complete Genome Sequence of Kocuria flava strain HO-9041.</title>
        <authorList>
            <person name="Zhou M."/>
            <person name="Dai J."/>
        </authorList>
    </citation>
    <scope>NUCLEOTIDE SEQUENCE [LARGE SCALE GENOMIC DNA]</scope>
    <source>
        <strain evidence="3 5">HO-9041</strain>
    </source>
</reference>
<dbReference type="RefSeq" id="WP_058857965.1">
    <property type="nucleotide sequence ID" value="NZ_BJZR01000009.1"/>
</dbReference>
<evidence type="ECO:0000256" key="2">
    <source>
        <dbReference type="SAM" id="Phobius"/>
    </source>
</evidence>
<keyword evidence="2" id="KW-1133">Transmembrane helix</keyword>
<accession>A0A0U3H8M4</accession>
<dbReference type="EMBL" id="BJZR01000009">
    <property type="protein sequence ID" value="GEO91302.1"/>
    <property type="molecule type" value="Genomic_DNA"/>
</dbReference>
<keyword evidence="2" id="KW-0472">Membrane</keyword>
<keyword evidence="2" id="KW-0812">Transmembrane</keyword>
<evidence type="ECO:0000313" key="5">
    <source>
        <dbReference type="Proteomes" id="UP000057181"/>
    </source>
</evidence>
<proteinExistence type="predicted"/>
<dbReference type="KEGG" id="kfv:AS188_05220"/>